<dbReference type="PROSITE" id="PS00107">
    <property type="entry name" value="PROTEIN_KINASE_ATP"/>
    <property type="match status" value="1"/>
</dbReference>
<evidence type="ECO:0000256" key="4">
    <source>
        <dbReference type="ARBA" id="ARBA00022840"/>
    </source>
</evidence>
<sequence length="709" mass="80028">MRLTRSMTKMYNNIALENNKTSGNNNKRISSQKSSQHEEPALTNHAAKRLRTQQQQQQEQQEQHLVDPFSAISDHNTPISYPSSPVCNQVFQSSTPPPQSIDHEDQYPCENNLPSLNGIEEPSRIQSQGTLTPITNDSQERHYSNSLSPTNIYDENDNSVHSYSPARSPPALAIPNRSDILRYSDLNDDDPLDNNNNNNDNSGDENDAHYSAFGWPSMDPPADDDIASSFNNDSSRRGGGGSSYLNDNDDSNSNASFFSDRPLQRSLLQDFLQVDDYNNNSSSHFVNDSDDEGTMTMMTAQQHQPTDEVDLFFSASHADYASMSFSTKLSIQQQKQQFLALGRRTYITSWPHFLTLEYFDKRDAHDRSDIVPSPSSSDSNNKNNINDIEGDPQDDDIPGGEITTPLSSASYFDTKFSVLERIGSGEYADVWKVWNTESNEVFAVKKLKIPFQSFADRWLQLVEVRNMMMVQHSPFCLNLFNAWEQDGYLYLQTDFAVATLADYLQQEQESISEQMAWKIIYEISMGLQAIHHAGLVHLDLKPSNVMIDPNGTLKIGDFGTSIRRPLDVYEFKGEGDRHYMAPDLLREEYDTPADVFSLGLIIFEMMTQVQLPSTGDSWEMLRLGDFSNYKQRLVDVPLEIRRVMLMMLKSSSDDRATMDDILALPHLQRIAAAVAAAAPTTATDSEAETIEQQPGALYDYAQMIQDDQE</sequence>
<evidence type="ECO:0000256" key="2">
    <source>
        <dbReference type="ARBA" id="ARBA00022741"/>
    </source>
</evidence>
<reference evidence="9 10" key="1">
    <citation type="submission" date="2016-07" db="EMBL/GenBank/DDBJ databases">
        <title>Pervasive Adenine N6-methylation of Active Genes in Fungi.</title>
        <authorList>
            <consortium name="DOE Joint Genome Institute"/>
            <person name="Mondo S.J."/>
            <person name="Dannebaum R.O."/>
            <person name="Kuo R.C."/>
            <person name="Labutti K."/>
            <person name="Haridas S."/>
            <person name="Kuo A."/>
            <person name="Salamov A."/>
            <person name="Ahrendt S.R."/>
            <person name="Lipzen A."/>
            <person name="Sullivan W."/>
            <person name="Andreopoulos W.B."/>
            <person name="Clum A."/>
            <person name="Lindquist E."/>
            <person name="Daum C."/>
            <person name="Ramamoorthy G.K."/>
            <person name="Gryganskyi A."/>
            <person name="Culley D."/>
            <person name="Magnuson J.K."/>
            <person name="James T.Y."/>
            <person name="O'Malley M.A."/>
            <person name="Stajich J.E."/>
            <person name="Spatafora J.W."/>
            <person name="Visel A."/>
            <person name="Grigoriev I.V."/>
        </authorList>
    </citation>
    <scope>NUCLEOTIDE SEQUENCE [LARGE SCALE GENOMIC DNA]</scope>
    <source>
        <strain evidence="9 10">NRRL 1336</strain>
    </source>
</reference>
<comment type="caution">
    <text evidence="9">The sequence shown here is derived from an EMBL/GenBank/DDBJ whole genome shotgun (WGS) entry which is preliminary data.</text>
</comment>
<dbReference type="GO" id="GO:0005524">
    <property type="term" value="F:ATP binding"/>
    <property type="evidence" value="ECO:0007669"/>
    <property type="project" value="UniProtKB-UniRule"/>
</dbReference>
<feature type="compositionally biased region" description="Low complexity" evidence="7">
    <location>
        <begin position="370"/>
        <end position="387"/>
    </location>
</feature>
<feature type="compositionally biased region" description="Polar residues" evidence="7">
    <location>
        <begin position="73"/>
        <end position="94"/>
    </location>
</feature>
<feature type="region of interest" description="Disordered" evidence="7">
    <location>
        <begin position="16"/>
        <end position="42"/>
    </location>
</feature>
<dbReference type="SMART" id="SM00220">
    <property type="entry name" value="S_TKc"/>
    <property type="match status" value="1"/>
</dbReference>
<keyword evidence="2 6" id="KW-0547">Nucleotide-binding</keyword>
<dbReference type="Gene3D" id="1.10.510.10">
    <property type="entry name" value="Transferase(Phosphotransferase) domain 1"/>
    <property type="match status" value="1"/>
</dbReference>
<dbReference type="Pfam" id="PF00069">
    <property type="entry name" value="Pkinase"/>
    <property type="match status" value="1"/>
</dbReference>
<feature type="compositionally biased region" description="Polar residues" evidence="7">
    <location>
        <begin position="16"/>
        <end position="34"/>
    </location>
</feature>
<evidence type="ECO:0000313" key="9">
    <source>
        <dbReference type="EMBL" id="ORZ11880.1"/>
    </source>
</evidence>
<evidence type="ECO:0000313" key="10">
    <source>
        <dbReference type="Proteomes" id="UP000193560"/>
    </source>
</evidence>
<feature type="binding site" evidence="6">
    <location>
        <position position="446"/>
    </location>
    <ligand>
        <name>ATP</name>
        <dbReference type="ChEBI" id="CHEBI:30616"/>
    </ligand>
</feature>
<feature type="compositionally biased region" description="Polar residues" evidence="7">
    <location>
        <begin position="144"/>
        <end position="153"/>
    </location>
</feature>
<evidence type="ECO:0000256" key="3">
    <source>
        <dbReference type="ARBA" id="ARBA00022777"/>
    </source>
</evidence>
<dbReference type="PROSITE" id="PS00108">
    <property type="entry name" value="PROTEIN_KINASE_ST"/>
    <property type="match status" value="1"/>
</dbReference>
<dbReference type="InterPro" id="IPR050339">
    <property type="entry name" value="CC_SR_Kinase"/>
</dbReference>
<gene>
    <name evidence="9" type="ORF">BCR42DRAFT_420807</name>
</gene>
<dbReference type="EMBL" id="MCGE01000020">
    <property type="protein sequence ID" value="ORZ11880.1"/>
    <property type="molecule type" value="Genomic_DNA"/>
</dbReference>
<dbReference type="GO" id="GO:0110031">
    <property type="term" value="P:negative regulation of G2/MI transition of meiotic cell cycle"/>
    <property type="evidence" value="ECO:0007669"/>
    <property type="project" value="TreeGrafter"/>
</dbReference>
<evidence type="ECO:0000256" key="1">
    <source>
        <dbReference type="ARBA" id="ARBA00022679"/>
    </source>
</evidence>
<feature type="compositionally biased region" description="Polar residues" evidence="7">
    <location>
        <begin position="124"/>
        <end position="137"/>
    </location>
</feature>
<name>A0A1X2I8T5_9FUNG</name>
<dbReference type="AlphaFoldDB" id="A0A1X2I8T5"/>
<dbReference type="PANTHER" id="PTHR11042:SF190">
    <property type="entry name" value="MITOSIS INHIBITOR PROTEIN KINASE MIK1"/>
    <property type="match status" value="1"/>
</dbReference>
<feature type="compositionally biased region" description="Acidic residues" evidence="7">
    <location>
        <begin position="388"/>
        <end position="398"/>
    </location>
</feature>
<feature type="region of interest" description="Disordered" evidence="7">
    <location>
        <begin position="367"/>
        <end position="405"/>
    </location>
</feature>
<keyword evidence="1" id="KW-0808">Transferase</keyword>
<dbReference type="PROSITE" id="PS50011">
    <property type="entry name" value="PROTEIN_KINASE_DOM"/>
    <property type="match status" value="1"/>
</dbReference>
<dbReference type="GO" id="GO:0004713">
    <property type="term" value="F:protein tyrosine kinase activity"/>
    <property type="evidence" value="ECO:0007669"/>
    <property type="project" value="TreeGrafter"/>
</dbReference>
<proteinExistence type="inferred from homology"/>
<dbReference type="GO" id="GO:0005737">
    <property type="term" value="C:cytoplasm"/>
    <property type="evidence" value="ECO:0007669"/>
    <property type="project" value="TreeGrafter"/>
</dbReference>
<keyword evidence="4 6" id="KW-0067">ATP-binding</keyword>
<keyword evidence="10" id="KW-1185">Reference proteome</keyword>
<dbReference type="GO" id="GO:0005634">
    <property type="term" value="C:nucleus"/>
    <property type="evidence" value="ECO:0007669"/>
    <property type="project" value="TreeGrafter"/>
</dbReference>
<dbReference type="PANTHER" id="PTHR11042">
    <property type="entry name" value="EUKARYOTIC TRANSLATION INITIATION FACTOR 2-ALPHA KINASE EIF2-ALPHA KINASE -RELATED"/>
    <property type="match status" value="1"/>
</dbReference>
<evidence type="ECO:0000256" key="6">
    <source>
        <dbReference type="PROSITE-ProRule" id="PRU10141"/>
    </source>
</evidence>
<dbReference type="STRING" id="90262.A0A1X2I8T5"/>
<dbReference type="Gene3D" id="3.30.200.20">
    <property type="entry name" value="Phosphorylase Kinase, domain 1"/>
    <property type="match status" value="1"/>
</dbReference>
<evidence type="ECO:0000256" key="5">
    <source>
        <dbReference type="ARBA" id="ARBA00037982"/>
    </source>
</evidence>
<dbReference type="Proteomes" id="UP000193560">
    <property type="component" value="Unassembled WGS sequence"/>
</dbReference>
<feature type="region of interest" description="Disordered" evidence="7">
    <location>
        <begin position="71"/>
        <end position="258"/>
    </location>
</feature>
<evidence type="ECO:0000256" key="7">
    <source>
        <dbReference type="SAM" id="MobiDB-lite"/>
    </source>
</evidence>
<feature type="domain" description="Protein kinase" evidence="8">
    <location>
        <begin position="416"/>
        <end position="667"/>
    </location>
</feature>
<dbReference type="InterPro" id="IPR000719">
    <property type="entry name" value="Prot_kinase_dom"/>
</dbReference>
<dbReference type="SUPFAM" id="SSF56112">
    <property type="entry name" value="Protein kinase-like (PK-like)"/>
    <property type="match status" value="1"/>
</dbReference>
<dbReference type="InterPro" id="IPR011009">
    <property type="entry name" value="Kinase-like_dom_sf"/>
</dbReference>
<comment type="similarity">
    <text evidence="5">Belongs to the protein kinase superfamily. Ser/Thr protein kinase family. GCN2 subfamily.</text>
</comment>
<keyword evidence="3 9" id="KW-0418">Kinase</keyword>
<dbReference type="InterPro" id="IPR017441">
    <property type="entry name" value="Protein_kinase_ATP_BS"/>
</dbReference>
<accession>A0A1X2I8T5</accession>
<evidence type="ECO:0000259" key="8">
    <source>
        <dbReference type="PROSITE" id="PS50011"/>
    </source>
</evidence>
<feature type="compositionally biased region" description="Low complexity" evidence="7">
    <location>
        <begin position="243"/>
        <end position="258"/>
    </location>
</feature>
<dbReference type="InterPro" id="IPR008271">
    <property type="entry name" value="Ser/Thr_kinase_AS"/>
</dbReference>
<organism evidence="9 10">
    <name type="scientific">Absidia repens</name>
    <dbReference type="NCBI Taxonomy" id="90262"/>
    <lineage>
        <taxon>Eukaryota</taxon>
        <taxon>Fungi</taxon>
        <taxon>Fungi incertae sedis</taxon>
        <taxon>Mucoromycota</taxon>
        <taxon>Mucoromycotina</taxon>
        <taxon>Mucoromycetes</taxon>
        <taxon>Mucorales</taxon>
        <taxon>Cunninghamellaceae</taxon>
        <taxon>Absidia</taxon>
    </lineage>
</organism>
<protein>
    <submittedName>
        <fullName evidence="9">Kinase-like domain-containing protein</fullName>
    </submittedName>
</protein>
<dbReference type="OrthoDB" id="5337378at2759"/>